<dbReference type="Gene3D" id="3.40.50.720">
    <property type="entry name" value="NAD(P)-binding Rossmann-like Domain"/>
    <property type="match status" value="1"/>
</dbReference>
<gene>
    <name evidence="2" type="ORF">LTR84_000634</name>
</gene>
<comment type="similarity">
    <text evidence="1">Belongs to the short-chain dehydrogenases/reductases (SDR) family.</text>
</comment>
<dbReference type="PANTHER" id="PTHR42760">
    <property type="entry name" value="SHORT-CHAIN DEHYDROGENASES/REDUCTASES FAMILY MEMBER"/>
    <property type="match status" value="1"/>
</dbReference>
<dbReference type="EMBL" id="JAVRRD010000001">
    <property type="protein sequence ID" value="KAK5064800.1"/>
    <property type="molecule type" value="Genomic_DNA"/>
</dbReference>
<proteinExistence type="inferred from homology"/>
<evidence type="ECO:0000256" key="1">
    <source>
        <dbReference type="ARBA" id="ARBA00006484"/>
    </source>
</evidence>
<protein>
    <submittedName>
        <fullName evidence="2">Uncharacterized protein</fullName>
    </submittedName>
</protein>
<comment type="caution">
    <text evidence="2">The sequence shown here is derived from an EMBL/GenBank/DDBJ whole genome shotgun (WGS) entry which is preliminary data.</text>
</comment>
<evidence type="ECO:0000313" key="3">
    <source>
        <dbReference type="Proteomes" id="UP001358417"/>
    </source>
</evidence>
<dbReference type="RefSeq" id="XP_064712124.1">
    <property type="nucleotide sequence ID" value="XM_064844264.1"/>
</dbReference>
<dbReference type="InterPro" id="IPR036291">
    <property type="entry name" value="NAD(P)-bd_dom_sf"/>
</dbReference>
<dbReference type="GO" id="GO:0006633">
    <property type="term" value="P:fatty acid biosynthetic process"/>
    <property type="evidence" value="ECO:0007669"/>
    <property type="project" value="TreeGrafter"/>
</dbReference>
<dbReference type="CDD" id="cd05233">
    <property type="entry name" value="SDR_c"/>
    <property type="match status" value="1"/>
</dbReference>
<dbReference type="GeneID" id="89968856"/>
<dbReference type="PANTHER" id="PTHR42760:SF45">
    <property type="entry name" value="SHORT CHAIN DEHYDROGENASE_REDUCTASE FAMILY PROTEIN, PUTATIVE (AFU_ORTHOLOGUE AFUA_3G09150)-RELATED"/>
    <property type="match status" value="1"/>
</dbReference>
<evidence type="ECO:0000313" key="2">
    <source>
        <dbReference type="EMBL" id="KAK5064800.1"/>
    </source>
</evidence>
<dbReference type="GO" id="GO:0016616">
    <property type="term" value="F:oxidoreductase activity, acting on the CH-OH group of donors, NAD or NADP as acceptor"/>
    <property type="evidence" value="ECO:0007669"/>
    <property type="project" value="TreeGrafter"/>
</dbReference>
<sequence>MRTMGEATVAICDIREETLREPERLLKAQPAELGQKFLATIVDVSKESAVSAWIEDIVSKFGLLDHAANFCGTPHPFDPVKDLTVKDLDFIVDVNLRTTFDCVQAQRKSLLRGSSIVNFSSGLGLGPEEDLSLDSAAKGGIQALTSTGAKE</sequence>
<dbReference type="SUPFAM" id="SSF51735">
    <property type="entry name" value="NAD(P)-binding Rossmann-fold domains"/>
    <property type="match status" value="1"/>
</dbReference>
<dbReference type="AlphaFoldDB" id="A0AAV9NV48"/>
<dbReference type="Pfam" id="PF00106">
    <property type="entry name" value="adh_short"/>
    <property type="match status" value="1"/>
</dbReference>
<organism evidence="2 3">
    <name type="scientific">Exophiala bonariae</name>
    <dbReference type="NCBI Taxonomy" id="1690606"/>
    <lineage>
        <taxon>Eukaryota</taxon>
        <taxon>Fungi</taxon>
        <taxon>Dikarya</taxon>
        <taxon>Ascomycota</taxon>
        <taxon>Pezizomycotina</taxon>
        <taxon>Eurotiomycetes</taxon>
        <taxon>Chaetothyriomycetidae</taxon>
        <taxon>Chaetothyriales</taxon>
        <taxon>Herpotrichiellaceae</taxon>
        <taxon>Exophiala</taxon>
    </lineage>
</organism>
<dbReference type="Proteomes" id="UP001358417">
    <property type="component" value="Unassembled WGS sequence"/>
</dbReference>
<reference evidence="2 3" key="1">
    <citation type="submission" date="2023-08" db="EMBL/GenBank/DDBJ databases">
        <title>Black Yeasts Isolated from many extreme environments.</title>
        <authorList>
            <person name="Coleine C."/>
            <person name="Stajich J.E."/>
            <person name="Selbmann L."/>
        </authorList>
    </citation>
    <scope>NUCLEOTIDE SEQUENCE [LARGE SCALE GENOMIC DNA]</scope>
    <source>
        <strain evidence="2 3">CCFEE 5792</strain>
    </source>
</reference>
<keyword evidence="3" id="KW-1185">Reference proteome</keyword>
<dbReference type="InterPro" id="IPR002347">
    <property type="entry name" value="SDR_fam"/>
</dbReference>
<name>A0AAV9NV48_9EURO</name>
<accession>A0AAV9NV48</accession>
<dbReference type="GO" id="GO:0048038">
    <property type="term" value="F:quinone binding"/>
    <property type="evidence" value="ECO:0007669"/>
    <property type="project" value="TreeGrafter"/>
</dbReference>